<feature type="chain" id="PRO_5042197140" description="DNRLRE domain-containing protein" evidence="3">
    <location>
        <begin position="18"/>
        <end position="391"/>
    </location>
</feature>
<name>A0AAD2CL69_9STRA</name>
<dbReference type="AlphaFoldDB" id="A0AAD2CL69"/>
<evidence type="ECO:0000256" key="3">
    <source>
        <dbReference type="SAM" id="SignalP"/>
    </source>
</evidence>
<dbReference type="NCBIfam" id="NF033679">
    <property type="entry name" value="DNRLRE_dom"/>
    <property type="match status" value="1"/>
</dbReference>
<feature type="region of interest" description="Disordered" evidence="1">
    <location>
        <begin position="286"/>
        <end position="331"/>
    </location>
</feature>
<proteinExistence type="predicted"/>
<evidence type="ECO:0000313" key="4">
    <source>
        <dbReference type="EMBL" id="CAJ1937960.1"/>
    </source>
</evidence>
<evidence type="ECO:0000256" key="1">
    <source>
        <dbReference type="SAM" id="MobiDB-lite"/>
    </source>
</evidence>
<feature type="signal peptide" evidence="3">
    <location>
        <begin position="1"/>
        <end position="17"/>
    </location>
</feature>
<evidence type="ECO:0000256" key="2">
    <source>
        <dbReference type="SAM" id="Phobius"/>
    </source>
</evidence>
<keyword evidence="2" id="KW-0472">Membrane</keyword>
<keyword evidence="2" id="KW-0812">Transmembrane</keyword>
<reference evidence="4" key="1">
    <citation type="submission" date="2023-08" db="EMBL/GenBank/DDBJ databases">
        <authorList>
            <person name="Audoor S."/>
            <person name="Bilcke G."/>
        </authorList>
    </citation>
    <scope>NUCLEOTIDE SEQUENCE</scope>
</reference>
<organism evidence="4 5">
    <name type="scientific">Cylindrotheca closterium</name>
    <dbReference type="NCBI Taxonomy" id="2856"/>
    <lineage>
        <taxon>Eukaryota</taxon>
        <taxon>Sar</taxon>
        <taxon>Stramenopiles</taxon>
        <taxon>Ochrophyta</taxon>
        <taxon>Bacillariophyta</taxon>
        <taxon>Bacillariophyceae</taxon>
        <taxon>Bacillariophycidae</taxon>
        <taxon>Bacillariales</taxon>
        <taxon>Bacillariaceae</taxon>
        <taxon>Cylindrotheca</taxon>
    </lineage>
</organism>
<feature type="transmembrane region" description="Helical" evidence="2">
    <location>
        <begin position="339"/>
        <end position="362"/>
    </location>
</feature>
<dbReference type="Proteomes" id="UP001295423">
    <property type="component" value="Unassembled WGS sequence"/>
</dbReference>
<evidence type="ECO:0008006" key="6">
    <source>
        <dbReference type="Google" id="ProtNLM"/>
    </source>
</evidence>
<comment type="caution">
    <text evidence="4">The sequence shown here is derived from an EMBL/GenBank/DDBJ whole genome shotgun (WGS) entry which is preliminary data.</text>
</comment>
<protein>
    <recommendedName>
        <fullName evidence="6">DNRLRE domain-containing protein</fullName>
    </recommendedName>
</protein>
<keyword evidence="2" id="KW-1133">Transmembrane helix</keyword>
<keyword evidence="3" id="KW-0732">Signal</keyword>
<dbReference type="EMBL" id="CAKOGP040000668">
    <property type="protein sequence ID" value="CAJ1937960.1"/>
    <property type="molecule type" value="Genomic_DNA"/>
</dbReference>
<sequence>MADRLGLLWLCVGVASAQTPPVGHIAGNPNLSAGNLCDLSDPSTLVGELSVSHVATLFEGFGSSAASKDYFIAGLTSTGVRRSLLKFDLAGVSFPADVQVLCAEVRLSLDVNLSSSDAAPPEITLHEVTQDWSGNADSQFEGLNGSPAVNGDVTWEFTTYPTTRWANMGGDFAGDPLSRQQKTTAADGAEHEWFGNTKRMHALVNQWIGDSSSNHGLLVKSDEQLDDPIAYNVYHGAEVTTGLAPRLIVIYTAPSLGYPHKVAQGPGSPTGSPTIFDDMLVGIPTDSPTAGLGGAGGSTNGDSPTIGPDNGGSISSDSDSDSEDNAFGFTRESKSNTEYTAVALSVTGIALAAVVASLFGMIPHRAETTEELGEQGGNVIAPQSGAPTELV</sequence>
<gene>
    <name evidence="4" type="ORF">CYCCA115_LOCUS5904</name>
</gene>
<evidence type="ECO:0000313" key="5">
    <source>
        <dbReference type="Proteomes" id="UP001295423"/>
    </source>
</evidence>
<accession>A0AAD2CL69</accession>
<keyword evidence="5" id="KW-1185">Reference proteome</keyword>